<evidence type="ECO:0000313" key="7">
    <source>
        <dbReference type="EMBL" id="KAK4327696.1"/>
    </source>
</evidence>
<dbReference type="PANTHER" id="PTHR23044:SF61">
    <property type="entry name" value="3'-5' EXORIBONUCLEASE 1-RELATED"/>
    <property type="match status" value="1"/>
</dbReference>
<keyword evidence="4" id="KW-0479">Metal-binding</keyword>
<dbReference type="GO" id="GO:0008270">
    <property type="term" value="F:zinc ion binding"/>
    <property type="evidence" value="ECO:0007669"/>
    <property type="project" value="UniProtKB-KW"/>
</dbReference>
<evidence type="ECO:0000259" key="6">
    <source>
        <dbReference type="PROSITE" id="PS50158"/>
    </source>
</evidence>
<keyword evidence="4" id="KW-0862">Zinc</keyword>
<dbReference type="InterPro" id="IPR001878">
    <property type="entry name" value="Znf_CCHC"/>
</dbReference>
<dbReference type="GO" id="GO:0003676">
    <property type="term" value="F:nucleic acid binding"/>
    <property type="evidence" value="ECO:0007669"/>
    <property type="project" value="InterPro"/>
</dbReference>
<evidence type="ECO:0000256" key="4">
    <source>
        <dbReference type="PROSITE-ProRule" id="PRU00047"/>
    </source>
</evidence>
<dbReference type="SMART" id="SM00479">
    <property type="entry name" value="EXOIII"/>
    <property type="match status" value="1"/>
</dbReference>
<dbReference type="SUPFAM" id="SSF57756">
    <property type="entry name" value="Retrovirus zinc finger-like domains"/>
    <property type="match status" value="1"/>
</dbReference>
<dbReference type="InterPro" id="IPR047201">
    <property type="entry name" value="ERI-1_3'hExo-like"/>
</dbReference>
<feature type="domain" description="CCHC-type" evidence="6">
    <location>
        <begin position="197"/>
        <end position="210"/>
    </location>
</feature>
<reference evidence="7" key="1">
    <citation type="submission" date="2023-11" db="EMBL/GenBank/DDBJ databases">
        <title>Genome assemblies of two species of porcelain crab, Petrolisthes cinctipes and Petrolisthes manimaculis (Anomura: Porcellanidae).</title>
        <authorList>
            <person name="Angst P."/>
        </authorList>
    </citation>
    <scope>NUCLEOTIDE SEQUENCE</scope>
    <source>
        <strain evidence="7">PB745_02</strain>
        <tissue evidence="7">Gill</tissue>
    </source>
</reference>
<keyword evidence="3" id="KW-0269">Exonuclease</keyword>
<protein>
    <recommendedName>
        <fullName evidence="6">CCHC-type domain-containing protein</fullName>
    </recommendedName>
</protein>
<dbReference type="Proteomes" id="UP001292094">
    <property type="component" value="Unassembled WGS sequence"/>
</dbReference>
<evidence type="ECO:0000256" key="1">
    <source>
        <dbReference type="ARBA" id="ARBA00022722"/>
    </source>
</evidence>
<dbReference type="GO" id="GO:0000175">
    <property type="term" value="F:3'-5'-RNA exonuclease activity"/>
    <property type="evidence" value="ECO:0007669"/>
    <property type="project" value="InterPro"/>
</dbReference>
<accession>A0AAE1UP25</accession>
<proteinExistence type="predicted"/>
<name>A0AAE1UP25_9EUCA</name>
<dbReference type="PANTHER" id="PTHR23044">
    <property type="entry name" value="3'-5' EXONUCLEASE ERI1-RELATED"/>
    <property type="match status" value="1"/>
</dbReference>
<keyword evidence="8" id="KW-1185">Reference proteome</keyword>
<keyword evidence="2" id="KW-0378">Hydrolase</keyword>
<dbReference type="CDD" id="cd06133">
    <property type="entry name" value="ERI-1_3'hExo_like"/>
    <property type="match status" value="1"/>
</dbReference>
<feature type="domain" description="CCHC-type" evidence="6">
    <location>
        <begin position="217"/>
        <end position="231"/>
    </location>
</feature>
<evidence type="ECO:0000313" key="8">
    <source>
        <dbReference type="Proteomes" id="UP001292094"/>
    </source>
</evidence>
<dbReference type="InterPro" id="IPR036397">
    <property type="entry name" value="RNaseH_sf"/>
</dbReference>
<dbReference type="InterPro" id="IPR051274">
    <property type="entry name" value="3-5_Exoribonuclease"/>
</dbReference>
<dbReference type="InterPro" id="IPR012337">
    <property type="entry name" value="RNaseH-like_sf"/>
</dbReference>
<dbReference type="Pfam" id="PF00098">
    <property type="entry name" value="zf-CCHC"/>
    <property type="match status" value="1"/>
</dbReference>
<feature type="region of interest" description="Disordered" evidence="5">
    <location>
        <begin position="242"/>
        <end position="272"/>
    </location>
</feature>
<sequence>MSVGGGCVSLVSAMKPFDENTEQLNNFLERLDLYFEANDVPEEKRTPTLLSLVGPKRYSSLRDNLTPIKPSDKGYTELVEMLKAPEPMEMIERFRFYKRSQKPGESVVQYVDVLKHMTRFCNFGSFMNEAIRDRLVCGISDSNIQKKLLNERTLTLDSAVVVAKAMETEAIAMRQGMSGAKGIDKRGLRSTTREKTCFVCGDPGHIKQDCQHKSAVCERCGRGGHVVKMCRVPINITSRTIRNNKMKPGVTTYTQPQGDDTTDPDHKDQDGRNCEELAGRRTTLQPYNSRLRQYQQQPRGKVPQDYDYFLVLDFESTCDNMKRIDPQEIIEFPVLKLNATTYEVEATFHHFVRPTKYPTLSQFCTLLTSITQDEVNNGKVFEDVFADFDNWMKEEVGLDKRFLFVTCGDWDLKTMLPIQCSILNLQVPSYCKKWLNIKKTYVLLTGEYNKGMLAMINGLGLKHQGRHHRGLDDCHNIGNMLRELAERGFKFLPSMNIE</sequence>
<dbReference type="AlphaFoldDB" id="A0AAE1UP25"/>
<dbReference type="PROSITE" id="PS50158">
    <property type="entry name" value="ZF_CCHC"/>
    <property type="match status" value="2"/>
</dbReference>
<feature type="compositionally biased region" description="Basic and acidic residues" evidence="5">
    <location>
        <begin position="263"/>
        <end position="272"/>
    </location>
</feature>
<evidence type="ECO:0000256" key="3">
    <source>
        <dbReference type="ARBA" id="ARBA00022839"/>
    </source>
</evidence>
<dbReference type="EMBL" id="JAWZYT010000130">
    <property type="protein sequence ID" value="KAK4327696.1"/>
    <property type="molecule type" value="Genomic_DNA"/>
</dbReference>
<dbReference type="Gene3D" id="3.30.420.10">
    <property type="entry name" value="Ribonuclease H-like superfamily/Ribonuclease H"/>
    <property type="match status" value="1"/>
</dbReference>
<keyword evidence="4" id="KW-0863">Zinc-finger</keyword>
<organism evidence="7 8">
    <name type="scientific">Petrolisthes manimaculis</name>
    <dbReference type="NCBI Taxonomy" id="1843537"/>
    <lineage>
        <taxon>Eukaryota</taxon>
        <taxon>Metazoa</taxon>
        <taxon>Ecdysozoa</taxon>
        <taxon>Arthropoda</taxon>
        <taxon>Crustacea</taxon>
        <taxon>Multicrustacea</taxon>
        <taxon>Malacostraca</taxon>
        <taxon>Eumalacostraca</taxon>
        <taxon>Eucarida</taxon>
        <taxon>Decapoda</taxon>
        <taxon>Pleocyemata</taxon>
        <taxon>Anomura</taxon>
        <taxon>Galatheoidea</taxon>
        <taxon>Porcellanidae</taxon>
        <taxon>Petrolisthes</taxon>
    </lineage>
</organism>
<evidence type="ECO:0000256" key="2">
    <source>
        <dbReference type="ARBA" id="ARBA00022801"/>
    </source>
</evidence>
<dbReference type="InterPro" id="IPR036875">
    <property type="entry name" value="Znf_CCHC_sf"/>
</dbReference>
<dbReference type="InterPro" id="IPR013520">
    <property type="entry name" value="Ribonucl_H"/>
</dbReference>
<dbReference type="Gene3D" id="4.10.60.10">
    <property type="entry name" value="Zinc finger, CCHC-type"/>
    <property type="match status" value="1"/>
</dbReference>
<evidence type="ECO:0000256" key="5">
    <source>
        <dbReference type="SAM" id="MobiDB-lite"/>
    </source>
</evidence>
<dbReference type="SUPFAM" id="SSF53098">
    <property type="entry name" value="Ribonuclease H-like"/>
    <property type="match status" value="1"/>
</dbReference>
<keyword evidence="1" id="KW-0540">Nuclease</keyword>
<comment type="caution">
    <text evidence="7">The sequence shown here is derived from an EMBL/GenBank/DDBJ whole genome shotgun (WGS) entry which is preliminary data.</text>
</comment>
<dbReference type="Pfam" id="PF00929">
    <property type="entry name" value="RNase_T"/>
    <property type="match status" value="1"/>
</dbReference>
<dbReference type="SMART" id="SM00343">
    <property type="entry name" value="ZnF_C2HC"/>
    <property type="match status" value="2"/>
</dbReference>
<gene>
    <name evidence="7" type="ORF">Pmani_001847</name>
</gene>